<dbReference type="Pfam" id="PF13568">
    <property type="entry name" value="OMP_b-brl_2"/>
    <property type="match status" value="1"/>
</dbReference>
<dbReference type="InterPro" id="IPR025665">
    <property type="entry name" value="Beta-barrel_OMP_2"/>
</dbReference>
<keyword evidence="4" id="KW-1185">Reference proteome</keyword>
<dbReference type="Proteomes" id="UP000095713">
    <property type="component" value="Unassembled WGS sequence"/>
</dbReference>
<accession>A0A1E5TD60</accession>
<dbReference type="OrthoDB" id="921445at2"/>
<proteinExistence type="predicted"/>
<feature type="chain" id="PRO_5009186308" description="Outer membrane protein beta-barrel domain-containing protein" evidence="1">
    <location>
        <begin position="20"/>
        <end position="392"/>
    </location>
</feature>
<dbReference type="STRING" id="1849968.A8C32_11245"/>
<sequence length="392" mass="46290">MKNLFTFLLLVMSSISSYSQIVFEKGYYINNANQKNDCLIKNIEWYNNPTEFEYKLSEDSRIIKKTIDNVKEFGITNDFRYVRCLVDMDRSSTKISEMSRNRLPEFKKEKLFLKTLITGKADLFLYKEQNLIRFFYSLEEGDLKQLVYKEYRNSQNIIVENIGFQQELLNNLICESISKRDIEYLKYQVKDLVSLFKKYNECGNSEITNYQKKVKNGDFFNLTLKAGINNSSLFIKNSSNIGSEVDFQNKISFRTGVEVEFIFKFNKNKWSVIVEPNYQSYKSEKRVRNRDVKVDYKYIQLPIGIRYYMFFNKNSKLFLNGALATNFNLNSTVGNLDVESVNNNLNLGLGYKYKNKYSLELIYATESNLLEKYVYWNSDYNNVSVVFGYTIF</sequence>
<evidence type="ECO:0000259" key="2">
    <source>
        <dbReference type="Pfam" id="PF13568"/>
    </source>
</evidence>
<evidence type="ECO:0000256" key="1">
    <source>
        <dbReference type="SAM" id="SignalP"/>
    </source>
</evidence>
<dbReference type="EMBL" id="MDJD01000007">
    <property type="protein sequence ID" value="OEK09291.1"/>
    <property type="molecule type" value="Genomic_DNA"/>
</dbReference>
<name>A0A1E5TD60_9FLAO</name>
<keyword evidence="1" id="KW-0732">Signal</keyword>
<dbReference type="AlphaFoldDB" id="A0A1E5TD60"/>
<evidence type="ECO:0000313" key="4">
    <source>
        <dbReference type="Proteomes" id="UP000095713"/>
    </source>
</evidence>
<evidence type="ECO:0000313" key="3">
    <source>
        <dbReference type="EMBL" id="OEK09291.1"/>
    </source>
</evidence>
<comment type="caution">
    <text evidence="3">The sequence shown here is derived from an EMBL/GenBank/DDBJ whole genome shotgun (WGS) entry which is preliminary data.</text>
</comment>
<reference evidence="3 4" key="1">
    <citation type="submission" date="2016-05" db="EMBL/GenBank/DDBJ databases">
        <title>Draft Genome Sequence of Algibacter sp. Strain SK-16 Isolated from the Surface Water of Aburatsubo Inlet.</title>
        <authorList>
            <person name="Wong S.-K."/>
            <person name="Yoshizawa S."/>
            <person name="Nakajima Y."/>
            <person name="Ogura Y."/>
            <person name="Tetsuya H."/>
            <person name="Hamasaki K."/>
        </authorList>
    </citation>
    <scope>NUCLEOTIDE SEQUENCE [LARGE SCALE GENOMIC DNA]</scope>
    <source>
        <strain evidence="3 4">SK-16</strain>
    </source>
</reference>
<feature type="domain" description="Outer membrane protein beta-barrel" evidence="2">
    <location>
        <begin position="218"/>
        <end position="360"/>
    </location>
</feature>
<organism evidence="3 4">
    <name type="scientific">Flavivirga aquatica</name>
    <dbReference type="NCBI Taxonomy" id="1849968"/>
    <lineage>
        <taxon>Bacteria</taxon>
        <taxon>Pseudomonadati</taxon>
        <taxon>Bacteroidota</taxon>
        <taxon>Flavobacteriia</taxon>
        <taxon>Flavobacteriales</taxon>
        <taxon>Flavobacteriaceae</taxon>
        <taxon>Flavivirga</taxon>
    </lineage>
</organism>
<dbReference type="RefSeq" id="WP_069828728.1">
    <property type="nucleotide sequence ID" value="NZ_MDJD01000007.1"/>
</dbReference>
<gene>
    <name evidence="3" type="ORF">A8C32_11245</name>
</gene>
<protein>
    <recommendedName>
        <fullName evidence="2">Outer membrane protein beta-barrel domain-containing protein</fullName>
    </recommendedName>
</protein>
<feature type="signal peptide" evidence="1">
    <location>
        <begin position="1"/>
        <end position="19"/>
    </location>
</feature>